<keyword evidence="3" id="KW-0862">Zinc</keyword>
<dbReference type="InterPro" id="IPR035979">
    <property type="entry name" value="RBD_domain_sf"/>
</dbReference>
<dbReference type="GO" id="GO:0071006">
    <property type="term" value="C:U2-type catalytic step 1 spliceosome"/>
    <property type="evidence" value="ECO:0007669"/>
    <property type="project" value="TreeGrafter"/>
</dbReference>
<dbReference type="PROSITE" id="PS50102">
    <property type="entry name" value="RRM"/>
    <property type="match status" value="1"/>
</dbReference>
<dbReference type="InterPro" id="IPR048995">
    <property type="entry name" value="STL11/RBM22-like_N"/>
</dbReference>
<dbReference type="EMBL" id="JAGTXO010000014">
    <property type="protein sequence ID" value="KAG8464056.1"/>
    <property type="molecule type" value="Genomic_DNA"/>
</dbReference>
<dbReference type="SMART" id="SM00360">
    <property type="entry name" value="RRM"/>
    <property type="match status" value="1"/>
</dbReference>
<evidence type="ECO:0000313" key="8">
    <source>
        <dbReference type="EMBL" id="KAG8464056.1"/>
    </source>
</evidence>
<gene>
    <name evidence="8" type="ORF">KFE25_000224</name>
</gene>
<keyword evidence="9" id="KW-1185">Reference proteome</keyword>
<evidence type="ECO:0000256" key="3">
    <source>
        <dbReference type="ARBA" id="ARBA00022833"/>
    </source>
</evidence>
<dbReference type="GO" id="GO:0000974">
    <property type="term" value="C:Prp19 complex"/>
    <property type="evidence" value="ECO:0007669"/>
    <property type="project" value="TreeGrafter"/>
</dbReference>
<dbReference type="GO" id="GO:0017070">
    <property type="term" value="F:U6 snRNA binding"/>
    <property type="evidence" value="ECO:0007669"/>
    <property type="project" value="TreeGrafter"/>
</dbReference>
<dbReference type="GO" id="GO:0071007">
    <property type="term" value="C:U2-type catalytic step 2 spliceosome"/>
    <property type="evidence" value="ECO:0007669"/>
    <property type="project" value="TreeGrafter"/>
</dbReference>
<dbReference type="PANTHER" id="PTHR14089:SF6">
    <property type="entry name" value="PRE-MRNA-SPLICING FACTOR RBM22"/>
    <property type="match status" value="1"/>
</dbReference>
<dbReference type="Gene3D" id="3.30.70.330">
    <property type="match status" value="1"/>
</dbReference>
<dbReference type="OMA" id="CPLRVQW"/>
<dbReference type="InterPro" id="IPR000504">
    <property type="entry name" value="RRM_dom"/>
</dbReference>
<evidence type="ECO:0000256" key="4">
    <source>
        <dbReference type="ARBA" id="ARBA00022884"/>
    </source>
</evidence>
<dbReference type="GO" id="GO:0036002">
    <property type="term" value="F:pre-mRNA binding"/>
    <property type="evidence" value="ECO:0007669"/>
    <property type="project" value="TreeGrafter"/>
</dbReference>
<keyword evidence="2" id="KW-0863">Zinc-finger</keyword>
<proteinExistence type="predicted"/>
<name>A0A8J5XFB5_DIALT</name>
<sequence length="426" mass="46748">MSATQAAVPDGMKLGEDFPYVCETCLGPNPYLRMMKMPMSRECKISGRPYTAFRWKPGAEARYKETIIAPEVGIAKGVCQVCLMDMRFNVPVAVRDKLLGAGADASARPQSDANKEFYWAQERKAMLDGRLEAGGLGGAGAAGGLLTSAADYERLQGLARPTPHYDRNLPKLCTFWLKGKCTRVLNRECPYRPCNGTFRFPELNSQHKELSKDLTARLDADGAVAVMKSLDPVVDDIKEKLLESQRGNRTENIRNRYHGVKDALSEKMMGKLDAHGSSMQPPDDRTITTLWVGALPLGTTREELHDVFYAHGEIHDITLLPAKQCAFVEYRTRAAAEVAAEALPGTLSVRGQRVRLQWGKARQERGPGGPRTDAPPVEPQPYESTAGPFGEPAFYPSMDPSAMGANPNKEEGGRTAGGPMRTHGRR</sequence>
<dbReference type="OrthoDB" id="10259600at2759"/>
<evidence type="ECO:0000313" key="9">
    <source>
        <dbReference type="Proteomes" id="UP000751190"/>
    </source>
</evidence>
<comment type="caution">
    <text evidence="8">The sequence shown here is derived from an EMBL/GenBank/DDBJ whole genome shotgun (WGS) entry which is preliminary data.</text>
</comment>
<dbReference type="GO" id="GO:0008270">
    <property type="term" value="F:zinc ion binding"/>
    <property type="evidence" value="ECO:0007669"/>
    <property type="project" value="UniProtKB-KW"/>
</dbReference>
<feature type="region of interest" description="Disordered" evidence="6">
    <location>
        <begin position="357"/>
        <end position="426"/>
    </location>
</feature>
<feature type="domain" description="RRM" evidence="7">
    <location>
        <begin position="288"/>
        <end position="361"/>
    </location>
</feature>
<evidence type="ECO:0000256" key="2">
    <source>
        <dbReference type="ARBA" id="ARBA00022771"/>
    </source>
</evidence>
<keyword evidence="4 5" id="KW-0694">RNA-binding</keyword>
<dbReference type="FunFam" id="3.30.70.330:FF:000476">
    <property type="entry name" value="Zinc finger CCCH domain-containing protein 4"/>
    <property type="match status" value="1"/>
</dbReference>
<dbReference type="Pfam" id="PF21369">
    <property type="entry name" value="STL11_N"/>
    <property type="match status" value="1"/>
</dbReference>
<organism evidence="8 9">
    <name type="scientific">Diacronema lutheri</name>
    <name type="common">Unicellular marine alga</name>
    <name type="synonym">Monochrysis lutheri</name>
    <dbReference type="NCBI Taxonomy" id="2081491"/>
    <lineage>
        <taxon>Eukaryota</taxon>
        <taxon>Haptista</taxon>
        <taxon>Haptophyta</taxon>
        <taxon>Pavlovophyceae</taxon>
        <taxon>Pavlovales</taxon>
        <taxon>Pavlovaceae</taxon>
        <taxon>Diacronema</taxon>
    </lineage>
</organism>
<dbReference type="Pfam" id="PF00076">
    <property type="entry name" value="RRM_1"/>
    <property type="match status" value="1"/>
</dbReference>
<dbReference type="InterPro" id="IPR012677">
    <property type="entry name" value="Nucleotide-bd_a/b_plait_sf"/>
</dbReference>
<evidence type="ECO:0000256" key="1">
    <source>
        <dbReference type="ARBA" id="ARBA00022723"/>
    </source>
</evidence>
<dbReference type="AlphaFoldDB" id="A0A8J5XFB5"/>
<dbReference type="PANTHER" id="PTHR14089">
    <property type="entry name" value="PRE-MRNA-SPLICING FACTOR RBM22"/>
    <property type="match status" value="1"/>
</dbReference>
<protein>
    <recommendedName>
        <fullName evidence="7">RRM domain-containing protein</fullName>
    </recommendedName>
</protein>
<evidence type="ECO:0000256" key="5">
    <source>
        <dbReference type="PROSITE-ProRule" id="PRU00176"/>
    </source>
</evidence>
<accession>A0A8J5XFB5</accession>
<dbReference type="InterPro" id="IPR039171">
    <property type="entry name" value="Cwc2/Slt11"/>
</dbReference>
<dbReference type="SUPFAM" id="SSF54928">
    <property type="entry name" value="RNA-binding domain, RBD"/>
    <property type="match status" value="1"/>
</dbReference>
<keyword evidence="1" id="KW-0479">Metal-binding</keyword>
<evidence type="ECO:0000259" key="7">
    <source>
        <dbReference type="PROSITE" id="PS50102"/>
    </source>
</evidence>
<dbReference type="Proteomes" id="UP000751190">
    <property type="component" value="Unassembled WGS sequence"/>
</dbReference>
<reference evidence="8" key="1">
    <citation type="submission" date="2021-05" db="EMBL/GenBank/DDBJ databases">
        <title>The genome of the haptophyte Pavlova lutheri (Diacronema luteri, Pavlovales) - a model for lipid biosynthesis in eukaryotic algae.</title>
        <authorList>
            <person name="Hulatt C.J."/>
            <person name="Posewitz M.C."/>
        </authorList>
    </citation>
    <scope>NUCLEOTIDE SEQUENCE</scope>
    <source>
        <strain evidence="8">NIVA-4/92</strain>
    </source>
</reference>
<evidence type="ECO:0000256" key="6">
    <source>
        <dbReference type="SAM" id="MobiDB-lite"/>
    </source>
</evidence>